<comment type="caution">
    <text evidence="1">The sequence shown here is derived from an EMBL/GenBank/DDBJ whole genome shotgun (WGS) entry which is preliminary data.</text>
</comment>
<proteinExistence type="predicted"/>
<reference evidence="2" key="1">
    <citation type="journal article" date="2019" name="Int. J. Syst. Evol. Microbiol.">
        <title>The Global Catalogue of Microorganisms (GCM) 10K type strain sequencing project: providing services to taxonomists for standard genome sequencing and annotation.</title>
        <authorList>
            <consortium name="The Broad Institute Genomics Platform"/>
            <consortium name="The Broad Institute Genome Sequencing Center for Infectious Disease"/>
            <person name="Wu L."/>
            <person name="Ma J."/>
        </authorList>
    </citation>
    <scope>NUCLEOTIDE SEQUENCE [LARGE SCALE GENOMIC DNA]</scope>
    <source>
        <strain evidence="2">CGMCC 4.7371</strain>
    </source>
</reference>
<dbReference type="InterPro" id="IPR021388">
    <property type="entry name" value="DUF3024"/>
</dbReference>
<dbReference type="Pfam" id="PF11225">
    <property type="entry name" value="DUF3024"/>
    <property type="match status" value="1"/>
</dbReference>
<evidence type="ECO:0008006" key="3">
    <source>
        <dbReference type="Google" id="ProtNLM"/>
    </source>
</evidence>
<gene>
    <name evidence="1" type="ORF">GCM10011584_04000</name>
</gene>
<keyword evidence="2" id="KW-1185">Reference proteome</keyword>
<dbReference type="Proteomes" id="UP000655410">
    <property type="component" value="Unassembled WGS sequence"/>
</dbReference>
<evidence type="ECO:0000313" key="1">
    <source>
        <dbReference type="EMBL" id="GGO85030.1"/>
    </source>
</evidence>
<dbReference type="EMBL" id="BMNI01000001">
    <property type="protein sequence ID" value="GGO85030.1"/>
    <property type="molecule type" value="Genomic_DNA"/>
</dbReference>
<accession>A0ABQ2N583</accession>
<sequence>MGCSLAQVFAPVLGALDSVAVVALPETDLARIRKWCDSIWPQHLWDQAKVEPDIAPTHVTIVEVRPDWMGGPEPTRSPIARLRYTKTTGQWAIYWRDRNLKFHEYKQPSKNVQSLFDYIRESKDPIFFG</sequence>
<organism evidence="1 2">
    <name type="scientific">Nocardioides phosphati</name>
    <dbReference type="NCBI Taxonomy" id="1867775"/>
    <lineage>
        <taxon>Bacteria</taxon>
        <taxon>Bacillati</taxon>
        <taxon>Actinomycetota</taxon>
        <taxon>Actinomycetes</taxon>
        <taxon>Propionibacteriales</taxon>
        <taxon>Nocardioidaceae</taxon>
        <taxon>Nocardioides</taxon>
    </lineage>
</organism>
<protein>
    <recommendedName>
        <fullName evidence="3">DUF3024 domain-containing protein</fullName>
    </recommendedName>
</protein>
<name>A0ABQ2N583_9ACTN</name>
<evidence type="ECO:0000313" key="2">
    <source>
        <dbReference type="Proteomes" id="UP000655410"/>
    </source>
</evidence>